<keyword evidence="4" id="KW-0479">Metal-binding</keyword>
<dbReference type="Gene3D" id="3.20.20.60">
    <property type="entry name" value="Phosphoenolpyruvate-binding domains"/>
    <property type="match status" value="1"/>
</dbReference>
<dbReference type="Proteomes" id="UP000247647">
    <property type="component" value="Unassembled WGS sequence"/>
</dbReference>
<dbReference type="PANTHER" id="PTHR43030">
    <property type="entry name" value="PHOSPHOENOLPYRUVATE SYNTHASE"/>
    <property type="match status" value="1"/>
</dbReference>
<comment type="similarity">
    <text evidence="2">Belongs to the PEP-utilizing enzyme family.</text>
</comment>
<keyword evidence="5" id="KW-0547">Nucleotide-binding</keyword>
<dbReference type="GeneID" id="37129776"/>
<evidence type="ECO:0000256" key="1">
    <source>
        <dbReference type="ARBA" id="ARBA00001946"/>
    </source>
</evidence>
<keyword evidence="7" id="KW-0067">ATP-binding</keyword>
<dbReference type="InterPro" id="IPR000121">
    <property type="entry name" value="PEP_util_C"/>
</dbReference>
<comment type="cofactor">
    <cofactor evidence="1">
        <name>Mg(2+)</name>
        <dbReference type="ChEBI" id="CHEBI:18420"/>
    </cofactor>
</comment>
<dbReference type="PANTHER" id="PTHR43030:SF1">
    <property type="entry name" value="PHOSPHOENOLPYRUVATE SYNTHASE"/>
    <property type="match status" value="1"/>
</dbReference>
<organism evidence="11 12">
    <name type="scientific">Aspergillus neoniger (strain CBS 115656)</name>
    <dbReference type="NCBI Taxonomy" id="1448310"/>
    <lineage>
        <taxon>Eukaryota</taxon>
        <taxon>Fungi</taxon>
        <taxon>Dikarya</taxon>
        <taxon>Ascomycota</taxon>
        <taxon>Pezizomycotina</taxon>
        <taxon>Eurotiomycetes</taxon>
        <taxon>Eurotiomycetidae</taxon>
        <taxon>Eurotiales</taxon>
        <taxon>Aspergillaceae</taxon>
        <taxon>Aspergillus</taxon>
        <taxon>Aspergillus subgen. Circumdati</taxon>
    </lineage>
</organism>
<name>A0A318YJD0_ASPNB</name>
<proteinExistence type="inferred from homology"/>
<protein>
    <submittedName>
        <fullName evidence="11">Uncharacterized protein</fullName>
    </submittedName>
</protein>
<dbReference type="InterPro" id="IPR036637">
    <property type="entry name" value="Phosphohistidine_dom_sf"/>
</dbReference>
<dbReference type="SUPFAM" id="SSF51621">
    <property type="entry name" value="Phosphoenolpyruvate/pyruvate domain"/>
    <property type="match status" value="1"/>
</dbReference>
<keyword evidence="6" id="KW-0418">Kinase</keyword>
<evidence type="ECO:0000256" key="4">
    <source>
        <dbReference type="ARBA" id="ARBA00022723"/>
    </source>
</evidence>
<dbReference type="InterPro" id="IPR006319">
    <property type="entry name" value="PEP_synth"/>
</dbReference>
<keyword evidence="8" id="KW-0460">Magnesium</keyword>
<feature type="domain" description="PEP-utilising enzyme C-terminal" evidence="10">
    <location>
        <begin position="219"/>
        <end position="264"/>
    </location>
</feature>
<reference evidence="11" key="1">
    <citation type="submission" date="2016-12" db="EMBL/GenBank/DDBJ databases">
        <title>The genomes of Aspergillus section Nigri reveals drivers in fungal speciation.</title>
        <authorList>
            <consortium name="DOE Joint Genome Institute"/>
            <person name="Vesth T.C."/>
            <person name="Nybo J."/>
            <person name="Theobald S."/>
            <person name="Brandl J."/>
            <person name="Frisvad J.C."/>
            <person name="Nielsen K.F."/>
            <person name="Lyhne E.K."/>
            <person name="Kogle M.E."/>
            <person name="Kuo A."/>
            <person name="Riley R."/>
            <person name="Clum A."/>
            <person name="Nolan M."/>
            <person name="Lipzen A."/>
            <person name="Salamov A."/>
            <person name="Henrissat B."/>
            <person name="Wiebenga A."/>
            <person name="De Vries R.P."/>
            <person name="Grigoriev I.V."/>
            <person name="Mortensen U.H."/>
            <person name="Andersen M.R."/>
            <person name="Baker S.E."/>
        </authorList>
    </citation>
    <scope>NUCLEOTIDE SEQUENCE [LARGE SCALE GENOMIC DNA]</scope>
    <source>
        <strain evidence="11">CBS 115656</strain>
    </source>
</reference>
<evidence type="ECO:0000259" key="9">
    <source>
        <dbReference type="Pfam" id="PF00391"/>
    </source>
</evidence>
<feature type="domain" description="PEP-utilising enzyme mobile" evidence="9">
    <location>
        <begin position="148"/>
        <end position="187"/>
    </location>
</feature>
<evidence type="ECO:0000256" key="5">
    <source>
        <dbReference type="ARBA" id="ARBA00022741"/>
    </source>
</evidence>
<evidence type="ECO:0000256" key="2">
    <source>
        <dbReference type="ARBA" id="ARBA00007837"/>
    </source>
</evidence>
<dbReference type="InterPro" id="IPR015813">
    <property type="entry name" value="Pyrv/PenolPyrv_kinase-like_dom"/>
</dbReference>
<keyword evidence="3" id="KW-0808">Transferase</keyword>
<dbReference type="SUPFAM" id="SSF52009">
    <property type="entry name" value="Phosphohistidine domain"/>
    <property type="match status" value="1"/>
</dbReference>
<evidence type="ECO:0000256" key="3">
    <source>
        <dbReference type="ARBA" id="ARBA00022679"/>
    </source>
</evidence>
<dbReference type="InterPro" id="IPR040442">
    <property type="entry name" value="Pyrv_kinase-like_dom_sf"/>
</dbReference>
<keyword evidence="12" id="KW-1185">Reference proteome</keyword>
<dbReference type="RefSeq" id="XP_025479897.1">
    <property type="nucleotide sequence ID" value="XM_025627320.1"/>
</dbReference>
<evidence type="ECO:0000313" key="12">
    <source>
        <dbReference type="Proteomes" id="UP000247647"/>
    </source>
</evidence>
<dbReference type="EMBL" id="KZ821459">
    <property type="protein sequence ID" value="PYH34419.1"/>
    <property type="molecule type" value="Genomic_DNA"/>
</dbReference>
<evidence type="ECO:0000256" key="7">
    <source>
        <dbReference type="ARBA" id="ARBA00022840"/>
    </source>
</evidence>
<accession>A0A318YJD0</accession>
<dbReference type="GO" id="GO:0008986">
    <property type="term" value="F:pyruvate, water dikinase activity"/>
    <property type="evidence" value="ECO:0007669"/>
    <property type="project" value="InterPro"/>
</dbReference>
<dbReference type="Pfam" id="PF00391">
    <property type="entry name" value="PEP-utilizers"/>
    <property type="match status" value="1"/>
</dbReference>
<dbReference type="AlphaFoldDB" id="A0A318YJD0"/>
<gene>
    <name evidence="11" type="ORF">BO87DRAFT_425681</name>
</gene>
<dbReference type="OrthoDB" id="6123450at2759"/>
<dbReference type="GO" id="GO:0005524">
    <property type="term" value="F:ATP binding"/>
    <property type="evidence" value="ECO:0007669"/>
    <property type="project" value="UniProtKB-KW"/>
</dbReference>
<dbReference type="Pfam" id="PF02896">
    <property type="entry name" value="PEP-utilizers_C"/>
    <property type="match status" value="1"/>
</dbReference>
<sequence length="271" mass="29338">MAVGSSATKENLLDVSFAGKQNSTSALRSAATKPPCDLWRQTDSRVKCPNLGPQWSQDFPTRSKGPAPLKPITIAHGYGMGPKAVSPVIHSSFKPDRKTCTRVATRPPLSRRTTLATRAVFSITGVVVGDAAVFGRLCLTESVHPMDKFNERAVAVITDHNSHTSQAAIDSYEICVPVIVGIPDATNGYPQLREQMKFTDVVAMTPFCRTVGEAEEVLQVLADHGLQVHSIFETSSNIVLAEQFLAHFDAFSIGLKDLTQLTLGFIVTRMG</sequence>
<evidence type="ECO:0000259" key="10">
    <source>
        <dbReference type="Pfam" id="PF02896"/>
    </source>
</evidence>
<evidence type="ECO:0000313" key="11">
    <source>
        <dbReference type="EMBL" id="PYH34419.1"/>
    </source>
</evidence>
<dbReference type="GO" id="GO:0046872">
    <property type="term" value="F:metal ion binding"/>
    <property type="evidence" value="ECO:0007669"/>
    <property type="project" value="UniProtKB-KW"/>
</dbReference>
<dbReference type="InterPro" id="IPR008279">
    <property type="entry name" value="PEP-util_enz_mobile_dom"/>
</dbReference>
<evidence type="ECO:0000256" key="6">
    <source>
        <dbReference type="ARBA" id="ARBA00022777"/>
    </source>
</evidence>
<evidence type="ECO:0000256" key="8">
    <source>
        <dbReference type="ARBA" id="ARBA00022842"/>
    </source>
</evidence>